<evidence type="ECO:0000256" key="4">
    <source>
        <dbReference type="RuleBase" id="RU004262"/>
    </source>
</evidence>
<evidence type="ECO:0000256" key="3">
    <source>
        <dbReference type="ARBA" id="ARBA00022525"/>
    </source>
</evidence>
<comment type="caution">
    <text evidence="6">The sequence shown here is derived from an EMBL/GenBank/DDBJ whole genome shotgun (WGS) entry which is preliminary data.</text>
</comment>
<dbReference type="PANTHER" id="PTHR11610:SF173">
    <property type="entry name" value="LIPASE DOMAIN-CONTAINING PROTEIN-RELATED"/>
    <property type="match status" value="1"/>
</dbReference>
<comment type="similarity">
    <text evidence="2 4">Belongs to the AB hydrolase superfamily. Lipase family.</text>
</comment>
<dbReference type="Proteomes" id="UP000037510">
    <property type="component" value="Unassembled WGS sequence"/>
</dbReference>
<sequence length="250" mass="26336">MKDTIDRLDSDMEFSVIDVKEIEKTVASMTTYLGAADVNVIVVDWSAGAGTINYAAAVVNTVTSGESVARFISWLNAVSGASLSSYHIAGHSLGGHQAGIVGRNLGGQVSYITYHIAGHSLGGHQAGIVGRNLVGQVSYITCKYLTTSRVQPRRAPGRHSGQEPGRTGLLHHVQSDGIHTEVIHTNAGISGFLTPLGDVDFYPNGGVNMPGCNGQNCDHDRAFYYFAESLSSGGFSGTRCSTYIAAINGD</sequence>
<dbReference type="InterPro" id="IPR013818">
    <property type="entry name" value="Lipase"/>
</dbReference>
<dbReference type="GO" id="GO:0016042">
    <property type="term" value="P:lipid catabolic process"/>
    <property type="evidence" value="ECO:0007669"/>
    <property type="project" value="TreeGrafter"/>
</dbReference>
<dbReference type="PRINTS" id="PR00821">
    <property type="entry name" value="TAGLIPASE"/>
</dbReference>
<comment type="subcellular location">
    <subcellularLocation>
        <location evidence="1">Secreted</location>
    </subcellularLocation>
</comment>
<keyword evidence="7" id="KW-1185">Reference proteome</keyword>
<feature type="non-terminal residue" evidence="6">
    <location>
        <position position="250"/>
    </location>
</feature>
<evidence type="ECO:0000259" key="5">
    <source>
        <dbReference type="Pfam" id="PF00151"/>
    </source>
</evidence>
<feature type="domain" description="Lipase" evidence="5">
    <location>
        <begin position="115"/>
        <end position="243"/>
    </location>
</feature>
<dbReference type="PANTHER" id="PTHR11610">
    <property type="entry name" value="LIPASE"/>
    <property type="match status" value="1"/>
</dbReference>
<evidence type="ECO:0000256" key="2">
    <source>
        <dbReference type="ARBA" id="ARBA00010701"/>
    </source>
</evidence>
<evidence type="ECO:0000313" key="7">
    <source>
        <dbReference type="Proteomes" id="UP000037510"/>
    </source>
</evidence>
<accession>A0A0L7LCK4</accession>
<keyword evidence="3" id="KW-0964">Secreted</keyword>
<dbReference type="SUPFAM" id="SSF53474">
    <property type="entry name" value="alpha/beta-Hydrolases"/>
    <property type="match status" value="2"/>
</dbReference>
<dbReference type="Gene3D" id="3.40.50.1820">
    <property type="entry name" value="alpha/beta hydrolase"/>
    <property type="match status" value="2"/>
</dbReference>
<evidence type="ECO:0000313" key="6">
    <source>
        <dbReference type="EMBL" id="KOB73213.1"/>
    </source>
</evidence>
<reference evidence="6 7" key="1">
    <citation type="journal article" date="2015" name="Genome Biol. Evol.">
        <title>The genome of winter moth (Operophtera brumata) provides a genomic perspective on sexual dimorphism and phenology.</title>
        <authorList>
            <person name="Derks M.F."/>
            <person name="Smit S."/>
            <person name="Salis L."/>
            <person name="Schijlen E."/>
            <person name="Bossers A."/>
            <person name="Mateman C."/>
            <person name="Pijl A.S."/>
            <person name="de Ridder D."/>
            <person name="Groenen M.A."/>
            <person name="Visser M.E."/>
            <person name="Megens H.J."/>
        </authorList>
    </citation>
    <scope>NUCLEOTIDE SEQUENCE [LARGE SCALE GENOMIC DNA]</scope>
    <source>
        <strain evidence="6">WM2013NL</strain>
        <tissue evidence="6">Head and thorax</tissue>
    </source>
</reference>
<dbReference type="Pfam" id="PF00151">
    <property type="entry name" value="Lipase"/>
    <property type="match status" value="2"/>
</dbReference>
<protein>
    <submittedName>
        <fullName evidence="6">Pancreatic lipase 2</fullName>
    </submittedName>
</protein>
<dbReference type="EMBL" id="JTDY01001664">
    <property type="protein sequence ID" value="KOB73213.1"/>
    <property type="molecule type" value="Genomic_DNA"/>
</dbReference>
<dbReference type="InterPro" id="IPR029058">
    <property type="entry name" value="AB_hydrolase_fold"/>
</dbReference>
<dbReference type="InterPro" id="IPR000734">
    <property type="entry name" value="TAG_lipase"/>
</dbReference>
<feature type="domain" description="Lipase" evidence="5">
    <location>
        <begin position="24"/>
        <end position="113"/>
    </location>
</feature>
<organism evidence="6 7">
    <name type="scientific">Operophtera brumata</name>
    <name type="common">Winter moth</name>
    <name type="synonym">Phalaena brumata</name>
    <dbReference type="NCBI Taxonomy" id="104452"/>
    <lineage>
        <taxon>Eukaryota</taxon>
        <taxon>Metazoa</taxon>
        <taxon>Ecdysozoa</taxon>
        <taxon>Arthropoda</taxon>
        <taxon>Hexapoda</taxon>
        <taxon>Insecta</taxon>
        <taxon>Pterygota</taxon>
        <taxon>Neoptera</taxon>
        <taxon>Endopterygota</taxon>
        <taxon>Lepidoptera</taxon>
        <taxon>Glossata</taxon>
        <taxon>Ditrysia</taxon>
        <taxon>Geometroidea</taxon>
        <taxon>Geometridae</taxon>
        <taxon>Larentiinae</taxon>
        <taxon>Operophtera</taxon>
    </lineage>
</organism>
<name>A0A0L7LCK4_OPEBR</name>
<evidence type="ECO:0000256" key="1">
    <source>
        <dbReference type="ARBA" id="ARBA00004613"/>
    </source>
</evidence>
<dbReference type="GO" id="GO:0005615">
    <property type="term" value="C:extracellular space"/>
    <property type="evidence" value="ECO:0007669"/>
    <property type="project" value="TreeGrafter"/>
</dbReference>
<dbReference type="STRING" id="104452.A0A0L7LCK4"/>
<dbReference type="GO" id="GO:0016298">
    <property type="term" value="F:lipase activity"/>
    <property type="evidence" value="ECO:0007669"/>
    <property type="project" value="InterPro"/>
</dbReference>
<proteinExistence type="inferred from homology"/>
<gene>
    <name evidence="6" type="ORF">OBRU01_11080</name>
</gene>
<dbReference type="AlphaFoldDB" id="A0A0L7LCK4"/>